<dbReference type="GO" id="GO:0006412">
    <property type="term" value="P:translation"/>
    <property type="evidence" value="ECO:0007669"/>
    <property type="project" value="UniProtKB-KW"/>
</dbReference>
<comment type="similarity">
    <text evidence="2">Belongs to the RRF family.</text>
</comment>
<dbReference type="Gene3D" id="1.10.132.20">
    <property type="entry name" value="Ribosome-recycling factor"/>
    <property type="match status" value="1"/>
</dbReference>
<dbReference type="PANTHER" id="PTHR20982">
    <property type="entry name" value="RIBOSOME RECYCLING FACTOR"/>
    <property type="match status" value="1"/>
</dbReference>
<gene>
    <name evidence="6" type="ORF">METZ01_LOCUS157047</name>
</gene>
<feature type="domain" description="Ribosome recycling factor" evidence="5">
    <location>
        <begin position="20"/>
        <end position="183"/>
    </location>
</feature>
<accession>A0A382AT51</accession>
<dbReference type="GO" id="GO:0005737">
    <property type="term" value="C:cytoplasm"/>
    <property type="evidence" value="ECO:0007669"/>
    <property type="project" value="UniProtKB-SubCell"/>
</dbReference>
<dbReference type="NCBIfam" id="TIGR00496">
    <property type="entry name" value="frr"/>
    <property type="match status" value="1"/>
</dbReference>
<proteinExistence type="inferred from homology"/>
<evidence type="ECO:0000313" key="6">
    <source>
        <dbReference type="EMBL" id="SVB04193.1"/>
    </source>
</evidence>
<dbReference type="EMBL" id="UINC01026546">
    <property type="protein sequence ID" value="SVB04193.1"/>
    <property type="molecule type" value="Genomic_DNA"/>
</dbReference>
<protein>
    <recommendedName>
        <fullName evidence="5">Ribosome recycling factor domain-containing protein</fullName>
    </recommendedName>
</protein>
<dbReference type="CDD" id="cd00520">
    <property type="entry name" value="RRF"/>
    <property type="match status" value="1"/>
</dbReference>
<evidence type="ECO:0000256" key="1">
    <source>
        <dbReference type="ARBA" id="ARBA00004496"/>
    </source>
</evidence>
<evidence type="ECO:0000259" key="5">
    <source>
        <dbReference type="Pfam" id="PF01765"/>
    </source>
</evidence>
<dbReference type="Pfam" id="PF01765">
    <property type="entry name" value="RRF"/>
    <property type="match status" value="1"/>
</dbReference>
<dbReference type="InterPro" id="IPR036191">
    <property type="entry name" value="RRF_sf"/>
</dbReference>
<dbReference type="SUPFAM" id="SSF55194">
    <property type="entry name" value="Ribosome recycling factor, RRF"/>
    <property type="match status" value="1"/>
</dbReference>
<dbReference type="FunFam" id="1.10.132.20:FF:000001">
    <property type="entry name" value="Ribosome-recycling factor"/>
    <property type="match status" value="1"/>
</dbReference>
<dbReference type="Gene3D" id="3.30.1360.40">
    <property type="match status" value="1"/>
</dbReference>
<keyword evidence="4" id="KW-0648">Protein biosynthesis</keyword>
<organism evidence="6">
    <name type="scientific">marine metagenome</name>
    <dbReference type="NCBI Taxonomy" id="408172"/>
    <lineage>
        <taxon>unclassified sequences</taxon>
        <taxon>metagenomes</taxon>
        <taxon>ecological metagenomes</taxon>
    </lineage>
</organism>
<comment type="subcellular location">
    <subcellularLocation>
        <location evidence="1">Cytoplasm</location>
    </subcellularLocation>
</comment>
<keyword evidence="3" id="KW-0963">Cytoplasm</keyword>
<dbReference type="InterPro" id="IPR023584">
    <property type="entry name" value="Ribosome_recyc_fac_dom"/>
</dbReference>
<dbReference type="PANTHER" id="PTHR20982:SF3">
    <property type="entry name" value="MITOCHONDRIAL RIBOSOME RECYCLING FACTOR PSEUDO 1"/>
    <property type="match status" value="1"/>
</dbReference>
<dbReference type="HAMAP" id="MF_00040">
    <property type="entry name" value="RRF"/>
    <property type="match status" value="1"/>
</dbReference>
<evidence type="ECO:0000256" key="4">
    <source>
        <dbReference type="ARBA" id="ARBA00022917"/>
    </source>
</evidence>
<dbReference type="AlphaFoldDB" id="A0A382AT51"/>
<dbReference type="FunFam" id="3.30.1360.40:FF:000001">
    <property type="entry name" value="Ribosome-recycling factor"/>
    <property type="match status" value="1"/>
</dbReference>
<name>A0A382AT51_9ZZZZ</name>
<evidence type="ECO:0000256" key="2">
    <source>
        <dbReference type="ARBA" id="ARBA00005912"/>
    </source>
</evidence>
<reference evidence="6" key="1">
    <citation type="submission" date="2018-05" db="EMBL/GenBank/DDBJ databases">
        <authorList>
            <person name="Lanie J.A."/>
            <person name="Ng W.-L."/>
            <person name="Kazmierczak K.M."/>
            <person name="Andrzejewski T.M."/>
            <person name="Davidsen T.M."/>
            <person name="Wayne K.J."/>
            <person name="Tettelin H."/>
            <person name="Glass J.I."/>
            <person name="Rusch D."/>
            <person name="Podicherti R."/>
            <person name="Tsui H.-C.T."/>
            <person name="Winkler M.E."/>
        </authorList>
    </citation>
    <scope>NUCLEOTIDE SEQUENCE</scope>
</reference>
<dbReference type="InterPro" id="IPR002661">
    <property type="entry name" value="Ribosome_recyc_fac"/>
</dbReference>
<evidence type="ECO:0000256" key="3">
    <source>
        <dbReference type="ARBA" id="ARBA00022490"/>
    </source>
</evidence>
<dbReference type="GO" id="GO:0043023">
    <property type="term" value="F:ribosomal large subunit binding"/>
    <property type="evidence" value="ECO:0007669"/>
    <property type="project" value="TreeGrafter"/>
</dbReference>
<sequence>MLQQTLDDAKKHMSDTVEALKRELVGVRTGRASTGLVDNLRVDYFGSELPLNQLAQINVGDARLLVIQPWDKNAVEPIAKAIQNSDLSISPNIDGAIIRLNLPPLTEERRRDLVRSVKSRGEESKISIRSSRRDAQDMIRMIEKEGDASQDDCQRAQKQLQKLTDDAVAEIEVEAAAKEQEVMQI</sequence>